<protein>
    <submittedName>
        <fullName evidence="1">Uncharacterized protein</fullName>
    </submittedName>
</protein>
<gene>
    <name evidence="1" type="ORF">Tci_860384</name>
</gene>
<proteinExistence type="predicted"/>
<dbReference type="AlphaFoldDB" id="A0A699RYA1"/>
<organism evidence="1">
    <name type="scientific">Tanacetum cinerariifolium</name>
    <name type="common">Dalmatian daisy</name>
    <name type="synonym">Chrysanthemum cinerariifolium</name>
    <dbReference type="NCBI Taxonomy" id="118510"/>
    <lineage>
        <taxon>Eukaryota</taxon>
        <taxon>Viridiplantae</taxon>
        <taxon>Streptophyta</taxon>
        <taxon>Embryophyta</taxon>
        <taxon>Tracheophyta</taxon>
        <taxon>Spermatophyta</taxon>
        <taxon>Magnoliopsida</taxon>
        <taxon>eudicotyledons</taxon>
        <taxon>Gunneridae</taxon>
        <taxon>Pentapetalae</taxon>
        <taxon>asterids</taxon>
        <taxon>campanulids</taxon>
        <taxon>Asterales</taxon>
        <taxon>Asteraceae</taxon>
        <taxon>Asteroideae</taxon>
        <taxon>Anthemideae</taxon>
        <taxon>Anthemidinae</taxon>
        <taxon>Tanacetum</taxon>
    </lineage>
</organism>
<feature type="non-terminal residue" evidence="1">
    <location>
        <position position="1"/>
    </location>
</feature>
<name>A0A699RYA1_TANCI</name>
<evidence type="ECO:0000313" key="1">
    <source>
        <dbReference type="EMBL" id="GFC88414.1"/>
    </source>
</evidence>
<dbReference type="EMBL" id="BKCJ011115391">
    <property type="protein sequence ID" value="GFC88414.1"/>
    <property type="molecule type" value="Genomic_DNA"/>
</dbReference>
<comment type="caution">
    <text evidence="1">The sequence shown here is derived from an EMBL/GenBank/DDBJ whole genome shotgun (WGS) entry which is preliminary data.</text>
</comment>
<sequence length="19" mass="1984">LDAGTKNVESSSAQVQVNH</sequence>
<reference evidence="1" key="1">
    <citation type="journal article" date="2019" name="Sci. Rep.">
        <title>Draft genome of Tanacetum cinerariifolium, the natural source of mosquito coil.</title>
        <authorList>
            <person name="Yamashiro T."/>
            <person name="Shiraishi A."/>
            <person name="Satake H."/>
            <person name="Nakayama K."/>
        </authorList>
    </citation>
    <scope>NUCLEOTIDE SEQUENCE</scope>
</reference>
<accession>A0A699RYA1</accession>